<dbReference type="InterPro" id="IPR032299">
    <property type="entry name" value="DUF4843"/>
</dbReference>
<dbReference type="EMBL" id="SGXA01000003">
    <property type="protein sequence ID" value="RZS69365.1"/>
    <property type="molecule type" value="Genomic_DNA"/>
</dbReference>
<protein>
    <submittedName>
        <fullName evidence="1">Uncharacterized protein DUF4843</fullName>
    </submittedName>
</protein>
<evidence type="ECO:0000313" key="1">
    <source>
        <dbReference type="EMBL" id="RZS69365.1"/>
    </source>
</evidence>
<reference evidence="1 2" key="1">
    <citation type="submission" date="2019-02" db="EMBL/GenBank/DDBJ databases">
        <title>Genomic Encyclopedia of Type Strains, Phase IV (KMG-IV): sequencing the most valuable type-strain genomes for metagenomic binning, comparative biology and taxonomic classification.</title>
        <authorList>
            <person name="Goeker M."/>
        </authorList>
    </citation>
    <scope>NUCLEOTIDE SEQUENCE [LARGE SCALE GENOMIC DNA]</scope>
    <source>
        <strain evidence="1 2">DSM 18116</strain>
    </source>
</reference>
<dbReference type="Pfam" id="PF16132">
    <property type="entry name" value="DUF4843"/>
    <property type="match status" value="1"/>
</dbReference>
<gene>
    <name evidence="1" type="ORF">EV199_5202</name>
</gene>
<comment type="caution">
    <text evidence="1">The sequence shown here is derived from an EMBL/GenBank/DDBJ whole genome shotgun (WGS) entry which is preliminary data.</text>
</comment>
<name>A0A4Q7MLU9_9BACT</name>
<dbReference type="PROSITE" id="PS51257">
    <property type="entry name" value="PROKAR_LIPOPROTEIN"/>
    <property type="match status" value="1"/>
</dbReference>
<organism evidence="1 2">
    <name type="scientific">Pseudobacter ginsenosidimutans</name>
    <dbReference type="NCBI Taxonomy" id="661488"/>
    <lineage>
        <taxon>Bacteria</taxon>
        <taxon>Pseudomonadati</taxon>
        <taxon>Bacteroidota</taxon>
        <taxon>Chitinophagia</taxon>
        <taxon>Chitinophagales</taxon>
        <taxon>Chitinophagaceae</taxon>
        <taxon>Pseudobacter</taxon>
    </lineage>
</organism>
<keyword evidence="2" id="KW-1185">Reference proteome</keyword>
<dbReference type="RefSeq" id="WP_130543702.1">
    <property type="nucleotide sequence ID" value="NZ_CP042431.1"/>
</dbReference>
<sequence length="303" mass="34424">MQANNKSNTLQLLSLAIVMISLLSCKKEMPPKFSGEDFTYFVNTNILDANVRNIQNVYVAEKEFSFLISFNQMDTLKLNEVYNHNLLIRAEGRMSDKNRPVLLEVEGNGVEYAVLPPLDSIYISANESVHKLKLKLVRPPLSDTATKTLTLTLKNNQFFKPGNHTWYRITYKFGNMLQQPAYFDRNETFYGNFSAAKMIVMQEAVNRKGAAYWQSNANMTTLNNFIDLQAGKHLYFDPFSFNDLYNFIDDTEILLTGISSGPLRDAYNSIKTEIISLSKTLLIEKKNAGHPVLDGNGNEISFP</sequence>
<proteinExistence type="predicted"/>
<dbReference type="Proteomes" id="UP000293874">
    <property type="component" value="Unassembled WGS sequence"/>
</dbReference>
<evidence type="ECO:0000313" key="2">
    <source>
        <dbReference type="Proteomes" id="UP000293874"/>
    </source>
</evidence>
<accession>A0A4Q7MLU9</accession>
<dbReference type="OrthoDB" id="665553at2"/>
<dbReference type="AlphaFoldDB" id="A0A4Q7MLU9"/>